<evidence type="ECO:0000256" key="2">
    <source>
        <dbReference type="ARBA" id="ARBA00022946"/>
    </source>
</evidence>
<organism evidence="4 5">
    <name type="scientific">Methylopila turkensis</name>
    <dbReference type="NCBI Taxonomy" id="1437816"/>
    <lineage>
        <taxon>Bacteria</taxon>
        <taxon>Pseudomonadati</taxon>
        <taxon>Pseudomonadota</taxon>
        <taxon>Alphaproteobacteria</taxon>
        <taxon>Hyphomicrobiales</taxon>
        <taxon>Methylopilaceae</taxon>
        <taxon>Methylopila</taxon>
    </lineage>
</organism>
<reference evidence="4" key="2">
    <citation type="submission" date="2023-01" db="EMBL/GenBank/DDBJ databases">
        <authorList>
            <person name="Sun Q."/>
            <person name="Evtushenko L."/>
        </authorList>
    </citation>
    <scope>NUCLEOTIDE SEQUENCE</scope>
    <source>
        <strain evidence="4">VKM B-2748</strain>
    </source>
</reference>
<dbReference type="InterPro" id="IPR023335">
    <property type="entry name" value="ATP12_ortho_dom_sf"/>
</dbReference>
<evidence type="ECO:0000256" key="1">
    <source>
        <dbReference type="ARBA" id="ARBA00008231"/>
    </source>
</evidence>
<protein>
    <submittedName>
        <fullName evidence="4">ATPase</fullName>
    </submittedName>
</protein>
<evidence type="ECO:0000313" key="4">
    <source>
        <dbReference type="EMBL" id="GLK81332.1"/>
    </source>
</evidence>
<dbReference type="Pfam" id="PF07542">
    <property type="entry name" value="ATP12"/>
    <property type="match status" value="1"/>
</dbReference>
<evidence type="ECO:0000256" key="3">
    <source>
        <dbReference type="ARBA" id="ARBA00023186"/>
    </source>
</evidence>
<sequence length="239" mass="25913">MSAPLPKRFYDVAGVLEREDGFVVALDGKAVVTPARAPLALPTSALADAVAAEWAAQVAVIDPATMPLTRLANAAIDGVARARSEVAEDVVKYAGSDLVCYRADGPERLVERQRLSWDPILAFARDELGARFVLAEGVMFVDQNDETIEAVRRAVRRHDDVFTLAALHTMTTLTGSALLALGVLRGAHTVEEAWSAAHVDEDWNVELWGQDDEAQARRDARWLEMRAAALMAELVARGA</sequence>
<accession>A0A9W6JQE0</accession>
<keyword evidence="2" id="KW-0809">Transit peptide</keyword>
<evidence type="ECO:0000313" key="5">
    <source>
        <dbReference type="Proteomes" id="UP001143309"/>
    </source>
</evidence>
<dbReference type="InterPro" id="IPR011419">
    <property type="entry name" value="ATP12_ATP_synth-F1-assembly"/>
</dbReference>
<dbReference type="PANTHER" id="PTHR21013:SF10">
    <property type="entry name" value="ATP SYNTHASE MITOCHONDRIAL F1 COMPLEX ASSEMBLY FACTOR 2"/>
    <property type="match status" value="1"/>
</dbReference>
<dbReference type="InterPro" id="IPR042272">
    <property type="entry name" value="ATP12_ATP_synth-F1-assembly_N"/>
</dbReference>
<reference evidence="4" key="1">
    <citation type="journal article" date="2014" name="Int. J. Syst. Evol. Microbiol.">
        <title>Complete genome sequence of Corynebacterium casei LMG S-19264T (=DSM 44701T), isolated from a smear-ripened cheese.</title>
        <authorList>
            <consortium name="US DOE Joint Genome Institute (JGI-PGF)"/>
            <person name="Walter F."/>
            <person name="Albersmeier A."/>
            <person name="Kalinowski J."/>
            <person name="Ruckert C."/>
        </authorList>
    </citation>
    <scope>NUCLEOTIDE SEQUENCE</scope>
    <source>
        <strain evidence="4">VKM B-2748</strain>
    </source>
</reference>
<proteinExistence type="inferred from homology"/>
<dbReference type="AlphaFoldDB" id="A0A9W6JQE0"/>
<keyword evidence="3" id="KW-0143">Chaperone</keyword>
<dbReference type="GO" id="GO:0043461">
    <property type="term" value="P:proton-transporting ATP synthase complex assembly"/>
    <property type="evidence" value="ECO:0007669"/>
    <property type="project" value="InterPro"/>
</dbReference>
<dbReference type="SUPFAM" id="SSF160909">
    <property type="entry name" value="ATP12-like"/>
    <property type="match status" value="1"/>
</dbReference>
<dbReference type="PANTHER" id="PTHR21013">
    <property type="entry name" value="ATP SYNTHASE MITOCHONDRIAL F1 COMPLEX ASSEMBLY FACTOR 2/ATP12 PROTEIN, MITOCHONDRIAL PRECURSOR"/>
    <property type="match status" value="1"/>
</dbReference>
<comment type="caution">
    <text evidence="4">The sequence shown here is derived from an EMBL/GenBank/DDBJ whole genome shotgun (WGS) entry which is preliminary data.</text>
</comment>
<dbReference type="EMBL" id="BSFL01000003">
    <property type="protein sequence ID" value="GLK81332.1"/>
    <property type="molecule type" value="Genomic_DNA"/>
</dbReference>
<keyword evidence="5" id="KW-1185">Reference proteome</keyword>
<dbReference type="Gene3D" id="3.30.2180.10">
    <property type="entry name" value="ATP12-like"/>
    <property type="match status" value="1"/>
</dbReference>
<dbReference type="Proteomes" id="UP001143309">
    <property type="component" value="Unassembled WGS sequence"/>
</dbReference>
<dbReference type="InterPro" id="IPR019793">
    <property type="entry name" value="Peroxidases_heam-ligand_BS"/>
</dbReference>
<gene>
    <name evidence="4" type="ORF">GCM10008174_30730</name>
</gene>
<comment type="similarity">
    <text evidence="1">Belongs to the ATP12 family.</text>
</comment>
<dbReference type="RefSeq" id="WP_271201793.1">
    <property type="nucleotide sequence ID" value="NZ_BSFL01000003.1"/>
</dbReference>
<name>A0A9W6JQE0_9HYPH</name>
<dbReference type="PROSITE" id="PS00435">
    <property type="entry name" value="PEROXIDASE_1"/>
    <property type="match status" value="1"/>
</dbReference>
<dbReference type="Gene3D" id="1.10.3580.10">
    <property type="entry name" value="ATP12 ATPase"/>
    <property type="match status" value="1"/>
</dbReference>